<keyword evidence="1" id="KW-1133">Transmembrane helix</keyword>
<feature type="transmembrane region" description="Helical" evidence="1">
    <location>
        <begin position="60"/>
        <end position="82"/>
    </location>
</feature>
<proteinExistence type="predicted"/>
<evidence type="ECO:0000256" key="1">
    <source>
        <dbReference type="SAM" id="Phobius"/>
    </source>
</evidence>
<comment type="caution">
    <text evidence="2">The sequence shown here is derived from an EMBL/GenBank/DDBJ whole genome shotgun (WGS) entry which is preliminary data.</text>
</comment>
<keyword evidence="1" id="KW-0812">Transmembrane</keyword>
<protein>
    <submittedName>
        <fullName evidence="2">Uncharacterized protein</fullName>
    </submittedName>
</protein>
<keyword evidence="1" id="KW-0472">Membrane</keyword>
<dbReference type="EMBL" id="QCYY01002113">
    <property type="protein sequence ID" value="ROT72778.1"/>
    <property type="molecule type" value="Genomic_DNA"/>
</dbReference>
<feature type="transmembrane region" description="Helical" evidence="1">
    <location>
        <begin position="139"/>
        <end position="158"/>
    </location>
</feature>
<keyword evidence="3" id="KW-1185">Reference proteome</keyword>
<name>A0A3R7PP53_PENVA</name>
<sequence>MCCRQNRNSLPHLPSVPAVIFEQCPANLLTMIFRFLDDNLPLVKDILGLQFGILLSVKDWIFAFLFGILGRVTNFGFLKGAIRRAKKILGLPLEILHSLKDWLLGFWIFGFLVGVWRRVAEFDFLYDALHMVNDILGSSYGILLALIDRLFGCLFGYVK</sequence>
<organism evidence="2 3">
    <name type="scientific">Penaeus vannamei</name>
    <name type="common">Whiteleg shrimp</name>
    <name type="synonym">Litopenaeus vannamei</name>
    <dbReference type="NCBI Taxonomy" id="6689"/>
    <lineage>
        <taxon>Eukaryota</taxon>
        <taxon>Metazoa</taxon>
        <taxon>Ecdysozoa</taxon>
        <taxon>Arthropoda</taxon>
        <taxon>Crustacea</taxon>
        <taxon>Multicrustacea</taxon>
        <taxon>Malacostraca</taxon>
        <taxon>Eumalacostraca</taxon>
        <taxon>Eucarida</taxon>
        <taxon>Decapoda</taxon>
        <taxon>Dendrobranchiata</taxon>
        <taxon>Penaeoidea</taxon>
        <taxon>Penaeidae</taxon>
        <taxon>Penaeus</taxon>
    </lineage>
</organism>
<reference evidence="2 3" key="1">
    <citation type="submission" date="2018-04" db="EMBL/GenBank/DDBJ databases">
        <authorList>
            <person name="Zhang X."/>
            <person name="Yuan J."/>
            <person name="Li F."/>
            <person name="Xiang J."/>
        </authorList>
    </citation>
    <scope>NUCLEOTIDE SEQUENCE [LARGE SCALE GENOMIC DNA]</scope>
    <source>
        <tissue evidence="2">Muscle</tissue>
    </source>
</reference>
<reference evidence="2 3" key="2">
    <citation type="submission" date="2019-01" db="EMBL/GenBank/DDBJ databases">
        <title>The decoding of complex shrimp genome reveals the adaptation for benthos swimmer, frequently molting mechanism and breeding impact on genome.</title>
        <authorList>
            <person name="Sun Y."/>
            <person name="Gao Y."/>
            <person name="Yu Y."/>
        </authorList>
    </citation>
    <scope>NUCLEOTIDE SEQUENCE [LARGE SCALE GENOMIC DNA]</scope>
    <source>
        <tissue evidence="2">Muscle</tissue>
    </source>
</reference>
<evidence type="ECO:0000313" key="2">
    <source>
        <dbReference type="EMBL" id="ROT72778.1"/>
    </source>
</evidence>
<accession>A0A3R7PP53</accession>
<gene>
    <name evidence="2" type="ORF">C7M84_008823</name>
</gene>
<dbReference type="AlphaFoldDB" id="A0A3R7PP53"/>
<evidence type="ECO:0000313" key="3">
    <source>
        <dbReference type="Proteomes" id="UP000283509"/>
    </source>
</evidence>
<feature type="transmembrane region" description="Helical" evidence="1">
    <location>
        <begin position="102"/>
        <end position="119"/>
    </location>
</feature>
<dbReference type="Proteomes" id="UP000283509">
    <property type="component" value="Unassembled WGS sequence"/>
</dbReference>